<dbReference type="AlphaFoldDB" id="A0A412YBD2"/>
<reference evidence="2 3" key="1">
    <citation type="submission" date="2018-08" db="EMBL/GenBank/DDBJ databases">
        <title>A genome reference for cultivated species of the human gut microbiota.</title>
        <authorList>
            <person name="Zou Y."/>
            <person name="Xue W."/>
            <person name="Luo G."/>
        </authorList>
    </citation>
    <scope>NUCLEOTIDE SEQUENCE [LARGE SCALE GENOMIC DNA]</scope>
    <source>
        <strain evidence="2 3">AF14-32</strain>
    </source>
</reference>
<dbReference type="EMBL" id="QRZF01000005">
    <property type="protein sequence ID" value="RGV54807.1"/>
    <property type="molecule type" value="Genomic_DNA"/>
</dbReference>
<comment type="caution">
    <text evidence="2">The sequence shown here is derived from an EMBL/GenBank/DDBJ whole genome shotgun (WGS) entry which is preliminary data.</text>
</comment>
<protein>
    <submittedName>
        <fullName evidence="2">Uncharacterized protein</fullName>
    </submittedName>
</protein>
<sequence length="61" mass="7331">MGKDTIPFGKKRNDIYILWLLFVIDNEEDTFLYIGLYIGYLWFNLIVSANLWLNRKLTDNE</sequence>
<gene>
    <name evidence="2" type="ORF">DWW10_09910</name>
</gene>
<evidence type="ECO:0000256" key="1">
    <source>
        <dbReference type="SAM" id="Phobius"/>
    </source>
</evidence>
<evidence type="ECO:0000313" key="3">
    <source>
        <dbReference type="Proteomes" id="UP000283850"/>
    </source>
</evidence>
<proteinExistence type="predicted"/>
<organism evidence="2 3">
    <name type="scientific">Bacteroides intestinalis</name>
    <dbReference type="NCBI Taxonomy" id="329854"/>
    <lineage>
        <taxon>Bacteria</taxon>
        <taxon>Pseudomonadati</taxon>
        <taxon>Bacteroidota</taxon>
        <taxon>Bacteroidia</taxon>
        <taxon>Bacteroidales</taxon>
        <taxon>Bacteroidaceae</taxon>
        <taxon>Bacteroides</taxon>
    </lineage>
</organism>
<keyword evidence="1" id="KW-0812">Transmembrane</keyword>
<dbReference type="Proteomes" id="UP000283850">
    <property type="component" value="Unassembled WGS sequence"/>
</dbReference>
<accession>A0A412YBD2</accession>
<name>A0A412YBD2_9BACE</name>
<keyword evidence="1" id="KW-0472">Membrane</keyword>
<evidence type="ECO:0000313" key="2">
    <source>
        <dbReference type="EMBL" id="RGV54807.1"/>
    </source>
</evidence>
<keyword evidence="1" id="KW-1133">Transmembrane helix</keyword>
<feature type="transmembrane region" description="Helical" evidence="1">
    <location>
        <begin position="31"/>
        <end position="53"/>
    </location>
</feature>